<proteinExistence type="predicted"/>
<organism evidence="1 2">
    <name type="scientific">Cochliobolus carbonum (strain 26-R-13)</name>
    <name type="common">Maize leaf spot fungus</name>
    <name type="synonym">Bipolaris zeicola</name>
    <dbReference type="NCBI Taxonomy" id="930089"/>
    <lineage>
        <taxon>Eukaryota</taxon>
        <taxon>Fungi</taxon>
        <taxon>Dikarya</taxon>
        <taxon>Ascomycota</taxon>
        <taxon>Pezizomycotina</taxon>
        <taxon>Dothideomycetes</taxon>
        <taxon>Pleosporomycetidae</taxon>
        <taxon>Pleosporales</taxon>
        <taxon>Pleosporineae</taxon>
        <taxon>Pleosporaceae</taxon>
        <taxon>Bipolaris</taxon>
    </lineage>
</organism>
<name>W6Y1B1_COCC2</name>
<dbReference type="HOGENOM" id="CLU_2573558_0_0_1"/>
<gene>
    <name evidence="1" type="ORF">COCCADRAFT_108236</name>
</gene>
<dbReference type="KEGG" id="bze:COCCADRAFT_108236"/>
<sequence length="81" mass="9477">MRLIVSDPRGDYHLTQNPISLQPRIVRRANSSLRTCLESYRDLWTRGKCHNKYPIVIPITTMHRDPHTRPRCNMTGGENFS</sequence>
<dbReference type="RefSeq" id="XP_007716916.1">
    <property type="nucleotide sequence ID" value="XM_007718726.1"/>
</dbReference>
<accession>W6Y1B1</accession>
<dbReference type="Proteomes" id="UP000053841">
    <property type="component" value="Unassembled WGS sequence"/>
</dbReference>
<dbReference type="EMBL" id="KI964787">
    <property type="protein sequence ID" value="EUC28794.1"/>
    <property type="molecule type" value="Genomic_DNA"/>
</dbReference>
<dbReference type="AlphaFoldDB" id="W6Y1B1"/>
<keyword evidence="2" id="KW-1185">Reference proteome</keyword>
<evidence type="ECO:0000313" key="1">
    <source>
        <dbReference type="EMBL" id="EUC28794.1"/>
    </source>
</evidence>
<protein>
    <submittedName>
        <fullName evidence="1">Uncharacterized protein</fullName>
    </submittedName>
</protein>
<dbReference type="GeneID" id="19143700"/>
<evidence type="ECO:0000313" key="2">
    <source>
        <dbReference type="Proteomes" id="UP000053841"/>
    </source>
</evidence>
<reference evidence="1 2" key="1">
    <citation type="journal article" date="2013" name="PLoS Genet.">
        <title>Comparative genome structure, secondary metabolite, and effector coding capacity across Cochliobolus pathogens.</title>
        <authorList>
            <person name="Condon B.J."/>
            <person name="Leng Y."/>
            <person name="Wu D."/>
            <person name="Bushley K.E."/>
            <person name="Ohm R.A."/>
            <person name="Otillar R."/>
            <person name="Martin J."/>
            <person name="Schackwitz W."/>
            <person name="Grimwood J."/>
            <person name="MohdZainudin N."/>
            <person name="Xue C."/>
            <person name="Wang R."/>
            <person name="Manning V.A."/>
            <person name="Dhillon B."/>
            <person name="Tu Z.J."/>
            <person name="Steffenson B.J."/>
            <person name="Salamov A."/>
            <person name="Sun H."/>
            <person name="Lowry S."/>
            <person name="LaButti K."/>
            <person name="Han J."/>
            <person name="Copeland A."/>
            <person name="Lindquist E."/>
            <person name="Barry K."/>
            <person name="Schmutz J."/>
            <person name="Baker S.E."/>
            <person name="Ciuffetti L.M."/>
            <person name="Grigoriev I.V."/>
            <person name="Zhong S."/>
            <person name="Turgeon B.G."/>
        </authorList>
    </citation>
    <scope>NUCLEOTIDE SEQUENCE [LARGE SCALE GENOMIC DNA]</scope>
    <source>
        <strain evidence="1 2">26-R-13</strain>
    </source>
</reference>